<dbReference type="GO" id="GO:0042273">
    <property type="term" value="P:ribosomal large subunit biogenesis"/>
    <property type="evidence" value="ECO:0007669"/>
    <property type="project" value="UniProtKB-ARBA"/>
</dbReference>
<evidence type="ECO:0000313" key="3">
    <source>
        <dbReference type="Proteomes" id="UP001620626"/>
    </source>
</evidence>
<dbReference type="InterPro" id="IPR041661">
    <property type="entry name" value="ZN622/Rei1/Reh1_Znf-C2H2"/>
</dbReference>
<comment type="caution">
    <text evidence="2">The sequence shown here is derived from an EMBL/GenBank/DDBJ whole genome shotgun (WGS) entry which is preliminary data.</text>
</comment>
<dbReference type="Pfam" id="PF12756">
    <property type="entry name" value="zf-C2H2_2"/>
    <property type="match status" value="1"/>
</dbReference>
<organism evidence="2 3">
    <name type="scientific">Heterodera trifolii</name>
    <dbReference type="NCBI Taxonomy" id="157864"/>
    <lineage>
        <taxon>Eukaryota</taxon>
        <taxon>Metazoa</taxon>
        <taxon>Ecdysozoa</taxon>
        <taxon>Nematoda</taxon>
        <taxon>Chromadorea</taxon>
        <taxon>Rhabditida</taxon>
        <taxon>Tylenchina</taxon>
        <taxon>Tylenchomorpha</taxon>
        <taxon>Tylenchoidea</taxon>
        <taxon>Heteroderidae</taxon>
        <taxon>Heteroderinae</taxon>
        <taxon>Heterodera</taxon>
    </lineage>
</organism>
<dbReference type="PANTHER" id="PTHR13182">
    <property type="entry name" value="ZINC FINGER PROTEIN 622"/>
    <property type="match status" value="1"/>
</dbReference>
<dbReference type="PANTHER" id="PTHR13182:SF8">
    <property type="entry name" value="CYTOPLASMIC 60S SUBUNIT BIOGENESIS FACTOR ZNF622"/>
    <property type="match status" value="1"/>
</dbReference>
<reference evidence="2 3" key="1">
    <citation type="submission" date="2024-10" db="EMBL/GenBank/DDBJ databases">
        <authorList>
            <person name="Kim D."/>
        </authorList>
    </citation>
    <scope>NUCLEOTIDE SEQUENCE [LARGE SCALE GENOMIC DNA]</scope>
    <source>
        <strain evidence="2">BH-2024</strain>
    </source>
</reference>
<dbReference type="InterPro" id="IPR040025">
    <property type="entry name" value="Znf622/Rei1/Reh1"/>
</dbReference>
<dbReference type="AlphaFoldDB" id="A0ABD2KZK5"/>
<accession>A0ABD2KZK5</accession>
<feature type="domain" description="ZN622/Rei1/Reh1 zinc finger C2H2-type" evidence="1">
    <location>
        <begin position="167"/>
        <end position="252"/>
    </location>
</feature>
<protein>
    <recommendedName>
        <fullName evidence="1">ZN622/Rei1/Reh1 zinc finger C2H2-type domain-containing protein</fullName>
    </recommendedName>
</protein>
<name>A0ABD2KZK5_9BILA</name>
<dbReference type="EMBL" id="JBICBT010000591">
    <property type="protein sequence ID" value="KAL3108368.1"/>
    <property type="molecule type" value="Genomic_DNA"/>
</dbReference>
<keyword evidence="3" id="KW-1185">Reference proteome</keyword>
<dbReference type="Proteomes" id="UP001620626">
    <property type="component" value="Unassembled WGS sequence"/>
</dbReference>
<evidence type="ECO:0000313" key="2">
    <source>
        <dbReference type="EMBL" id="KAL3108368.1"/>
    </source>
</evidence>
<evidence type="ECO:0000259" key="1">
    <source>
        <dbReference type="Pfam" id="PF12756"/>
    </source>
</evidence>
<gene>
    <name evidence="2" type="ORF">niasHT_014517</name>
</gene>
<proteinExistence type="predicted"/>
<sequence length="266" mass="30174">MRVMEKHVNAADADHPRLSSLSVSAAASSLPFAASLCSSNLSSSSSSLVGTVCRNKQFRSRNAFDNHLHQSWQQHNEEVQLQQHEQQTITEAAVLANACQTAERKMAATKKNCPKLHRKTLATKMMRFCQSKVTVMKMKRSSSRETMAPKKTCRSDRSSYNGILPNECLFCGHKSDIWQENVVHMIEQHGFRFPDSPFRTDVLGLLTYLGFKVGVGLTCIGCQCLRFRSLAALRKHMRDSNHCNFCFQSRHEVALDYFKRKGLREE</sequence>